<accession>F2UIG7</accession>
<dbReference type="EMBL" id="GL832975">
    <property type="protein sequence ID" value="EGD76916.1"/>
    <property type="molecule type" value="Genomic_DNA"/>
</dbReference>
<evidence type="ECO:0000313" key="2">
    <source>
        <dbReference type="EMBL" id="EGD76916.1"/>
    </source>
</evidence>
<sequence length="236" mass="24505">MHYTPEGAEALNALLLVVQGEAENVLKSMLPEFSPRAVAATAAPATAASDHDVDADANGDGADADGEKKPKKTQQETEEHRPAPTVKASSFYGARSKTRASAPTNEQRADSTAKRTAAQATAAASAPKSPKARVSKRLGRPVHTSPAVNSPRVNDSIDSPAAKRNKAGTSTGTGTGTHASPAPASGDAYDFDVADTPSPAQTTPRAFRRTARKGLQLRGGRQRTKATHADLFSDLA</sequence>
<organism evidence="3">
    <name type="scientific">Salpingoeca rosetta (strain ATCC 50818 / BSB-021)</name>
    <dbReference type="NCBI Taxonomy" id="946362"/>
    <lineage>
        <taxon>Eukaryota</taxon>
        <taxon>Choanoflagellata</taxon>
        <taxon>Craspedida</taxon>
        <taxon>Salpingoecidae</taxon>
        <taxon>Salpingoeca</taxon>
    </lineage>
</organism>
<evidence type="ECO:0000313" key="3">
    <source>
        <dbReference type="Proteomes" id="UP000007799"/>
    </source>
</evidence>
<feature type="region of interest" description="Disordered" evidence="1">
    <location>
        <begin position="37"/>
        <end position="236"/>
    </location>
</feature>
<dbReference type="GeneID" id="16071848"/>
<feature type="compositionally biased region" description="Low complexity" evidence="1">
    <location>
        <begin position="37"/>
        <end position="48"/>
    </location>
</feature>
<feature type="compositionally biased region" description="Basic residues" evidence="1">
    <location>
        <begin position="130"/>
        <end position="140"/>
    </location>
</feature>
<keyword evidence="3" id="KW-1185">Reference proteome</keyword>
<feature type="compositionally biased region" description="Low complexity" evidence="1">
    <location>
        <begin position="114"/>
        <end position="129"/>
    </location>
</feature>
<feature type="compositionally biased region" description="Polar residues" evidence="1">
    <location>
        <begin position="146"/>
        <end position="157"/>
    </location>
</feature>
<name>F2UIG7_SALR5</name>
<dbReference type="RefSeq" id="XP_004991287.1">
    <property type="nucleotide sequence ID" value="XM_004991230.1"/>
</dbReference>
<evidence type="ECO:0000256" key="1">
    <source>
        <dbReference type="SAM" id="MobiDB-lite"/>
    </source>
</evidence>
<reference evidence="2" key="1">
    <citation type="submission" date="2009-08" db="EMBL/GenBank/DDBJ databases">
        <title>Annotation of Salpingoeca rosetta.</title>
        <authorList>
            <consortium name="The Broad Institute Genome Sequencing Platform"/>
            <person name="Russ C."/>
            <person name="Cuomo C."/>
            <person name="Burger G."/>
            <person name="Gray M.W."/>
            <person name="Holland P.W.H."/>
            <person name="King N."/>
            <person name="Lang F.B.F."/>
            <person name="Roger A.J."/>
            <person name="Ruiz-Trillo I."/>
            <person name="Young S.K."/>
            <person name="Zeng Q."/>
            <person name="Gargeya S."/>
            <person name="Alvarado L."/>
            <person name="Berlin A."/>
            <person name="Chapman S.B."/>
            <person name="Chen Z."/>
            <person name="Freedman E."/>
            <person name="Gellesch M."/>
            <person name="Goldberg J."/>
            <person name="Griggs A."/>
            <person name="Gujja S."/>
            <person name="Heilman E."/>
            <person name="Heiman D."/>
            <person name="Howarth C."/>
            <person name="Mehta T."/>
            <person name="Neiman D."/>
            <person name="Pearson M."/>
            <person name="Roberts A."/>
            <person name="Saif S."/>
            <person name="Shea T."/>
            <person name="Shenoy N."/>
            <person name="Sisk P."/>
            <person name="Stolte C."/>
            <person name="Sykes S."/>
            <person name="White J."/>
            <person name="Yandava C."/>
            <person name="Haas B."/>
            <person name="Nusbaum C."/>
            <person name="Birren B."/>
        </authorList>
    </citation>
    <scope>NUCLEOTIDE SEQUENCE [LARGE SCALE GENOMIC DNA]</scope>
    <source>
        <strain evidence="2">ATCC 50818</strain>
    </source>
</reference>
<dbReference type="KEGG" id="sre:PTSG_08261"/>
<dbReference type="Proteomes" id="UP000007799">
    <property type="component" value="Unassembled WGS sequence"/>
</dbReference>
<feature type="compositionally biased region" description="Low complexity" evidence="1">
    <location>
        <begin position="167"/>
        <end position="184"/>
    </location>
</feature>
<dbReference type="InParanoid" id="F2UIG7"/>
<feature type="compositionally biased region" description="Basic and acidic residues" evidence="1">
    <location>
        <begin position="65"/>
        <end position="82"/>
    </location>
</feature>
<protein>
    <submittedName>
        <fullName evidence="2">Uncharacterized protein</fullName>
    </submittedName>
</protein>
<gene>
    <name evidence="2" type="ORF">PTSG_08261</name>
</gene>
<dbReference type="AlphaFoldDB" id="F2UIG7"/>
<proteinExistence type="predicted"/>